<evidence type="ECO:0000256" key="5">
    <source>
        <dbReference type="ARBA" id="ARBA00023136"/>
    </source>
</evidence>
<feature type="transmembrane region" description="Helical" evidence="8">
    <location>
        <begin position="92"/>
        <end position="118"/>
    </location>
</feature>
<keyword evidence="4 8" id="KW-1133">Transmembrane helix</keyword>
<keyword evidence="3 8" id="KW-0812">Transmembrane</keyword>
<dbReference type="GO" id="GO:0043025">
    <property type="term" value="C:neuronal cell body"/>
    <property type="evidence" value="ECO:0007669"/>
    <property type="project" value="TreeGrafter"/>
</dbReference>
<dbReference type="PANTHER" id="PTHR21143:SF104">
    <property type="entry name" value="GUSTATORY RECEPTOR 8A-RELATED"/>
    <property type="match status" value="1"/>
</dbReference>
<evidence type="ECO:0000256" key="7">
    <source>
        <dbReference type="ARBA" id="ARBA00023224"/>
    </source>
</evidence>
<name>A0A182QUT7_9DIPT</name>
<organism evidence="9 10">
    <name type="scientific">Anopheles farauti</name>
    <dbReference type="NCBI Taxonomy" id="69004"/>
    <lineage>
        <taxon>Eukaryota</taxon>
        <taxon>Metazoa</taxon>
        <taxon>Ecdysozoa</taxon>
        <taxon>Arthropoda</taxon>
        <taxon>Hexapoda</taxon>
        <taxon>Insecta</taxon>
        <taxon>Pterygota</taxon>
        <taxon>Neoptera</taxon>
        <taxon>Endopterygota</taxon>
        <taxon>Diptera</taxon>
        <taxon>Nematocera</taxon>
        <taxon>Culicoidea</taxon>
        <taxon>Culicidae</taxon>
        <taxon>Anophelinae</taxon>
        <taxon>Anopheles</taxon>
    </lineage>
</organism>
<keyword evidence="10" id="KW-1185">Reference proteome</keyword>
<sequence>MSRWLKYWFNIGSFFETIQPNVRVLRWCGLLPFSVSRTGGVPGAGSAHLKTVPRADVKFMDVTVFTLWQTFFLQMVYAGWPTVFFELPMSRIMTIITLVLYLLGGVNCSVSAVVVLLLRRKFIRMVQLVEKADETVVSVTLLAGSIFCQALLLLSDSMIGRLMFDSPRTPQTSRMVHSVSYYYTIRTIHITAVTIFITGLYGFRERLQALNKELRVCFLEKRAPEQEPPQAGELVNRIQGLIETYSLLCDALRIFCTIFVWQPVMFCASLIVSAVFAVLAIGHILSNPAPIVLALTFAYSTLTALYASLFLLLVKFGSDLKKEGKQTAVLVHKAINQSSKTPAVAERLLLFSRHLHHQRPVVSCGLFCFDWTLALSIISALATYSVILIQFELGVPRFFINAILQMYADIKAKNP</sequence>
<evidence type="ECO:0000256" key="8">
    <source>
        <dbReference type="RuleBase" id="RU363108"/>
    </source>
</evidence>
<dbReference type="VEuPathDB" id="VectorBase:AFAF017318"/>
<feature type="transmembrane region" description="Helical" evidence="8">
    <location>
        <begin position="180"/>
        <end position="203"/>
    </location>
</feature>
<dbReference type="GO" id="GO:0030424">
    <property type="term" value="C:axon"/>
    <property type="evidence" value="ECO:0007669"/>
    <property type="project" value="TreeGrafter"/>
</dbReference>
<evidence type="ECO:0000256" key="4">
    <source>
        <dbReference type="ARBA" id="ARBA00022989"/>
    </source>
</evidence>
<keyword evidence="2 8" id="KW-1003">Cell membrane</keyword>
<feature type="transmembrane region" description="Helical" evidence="8">
    <location>
        <begin position="263"/>
        <end position="285"/>
    </location>
</feature>
<dbReference type="GO" id="GO:0050909">
    <property type="term" value="P:sensory perception of taste"/>
    <property type="evidence" value="ECO:0007669"/>
    <property type="project" value="InterPro"/>
</dbReference>
<evidence type="ECO:0000256" key="6">
    <source>
        <dbReference type="ARBA" id="ARBA00023170"/>
    </source>
</evidence>
<comment type="similarity">
    <text evidence="8">Belongs to the insect chemoreceptor superfamily. Gustatory receptor (GR) family.</text>
</comment>
<dbReference type="GO" id="GO:0008049">
    <property type="term" value="P:male courtship behavior"/>
    <property type="evidence" value="ECO:0007669"/>
    <property type="project" value="TreeGrafter"/>
</dbReference>
<evidence type="ECO:0000256" key="3">
    <source>
        <dbReference type="ARBA" id="ARBA00022692"/>
    </source>
</evidence>
<keyword evidence="5 8" id="KW-0472">Membrane</keyword>
<dbReference type="InterPro" id="IPR013604">
    <property type="entry name" value="7TM_chemorcpt"/>
</dbReference>
<dbReference type="EMBL" id="AXCN02001481">
    <property type="status" value="NOT_ANNOTATED_CDS"/>
    <property type="molecule type" value="Genomic_DNA"/>
</dbReference>
<dbReference type="GO" id="GO:0007165">
    <property type="term" value="P:signal transduction"/>
    <property type="evidence" value="ECO:0007669"/>
    <property type="project" value="UniProtKB-KW"/>
</dbReference>
<feature type="transmembrane region" description="Helical" evidence="8">
    <location>
        <begin position="59"/>
        <end position="80"/>
    </location>
</feature>
<proteinExistence type="inferred from homology"/>
<evidence type="ECO:0000313" key="10">
    <source>
        <dbReference type="Proteomes" id="UP000075886"/>
    </source>
</evidence>
<dbReference type="GO" id="GO:0030425">
    <property type="term" value="C:dendrite"/>
    <property type="evidence" value="ECO:0007669"/>
    <property type="project" value="TreeGrafter"/>
</dbReference>
<feature type="transmembrane region" description="Helical" evidence="8">
    <location>
        <begin position="361"/>
        <end position="389"/>
    </location>
</feature>
<dbReference type="PANTHER" id="PTHR21143">
    <property type="entry name" value="INVERTEBRATE GUSTATORY RECEPTOR"/>
    <property type="match status" value="1"/>
</dbReference>
<feature type="transmembrane region" description="Helical" evidence="8">
    <location>
        <begin position="139"/>
        <end position="160"/>
    </location>
</feature>
<accession>A0A182QUT7</accession>
<dbReference type="GO" id="GO:0007635">
    <property type="term" value="P:chemosensory behavior"/>
    <property type="evidence" value="ECO:0007669"/>
    <property type="project" value="TreeGrafter"/>
</dbReference>
<keyword evidence="7 8" id="KW-0807">Transducer</keyword>
<dbReference type="AlphaFoldDB" id="A0A182QUT7"/>
<dbReference type="GO" id="GO:0005886">
    <property type="term" value="C:plasma membrane"/>
    <property type="evidence" value="ECO:0007669"/>
    <property type="project" value="UniProtKB-SubCell"/>
</dbReference>
<evidence type="ECO:0000256" key="1">
    <source>
        <dbReference type="ARBA" id="ARBA00004651"/>
    </source>
</evidence>
<comment type="subcellular location">
    <subcellularLocation>
        <location evidence="1 8">Cell membrane</location>
        <topology evidence="1 8">Multi-pass membrane protein</topology>
    </subcellularLocation>
</comment>
<protein>
    <recommendedName>
        <fullName evidence="8">Gustatory receptor</fullName>
    </recommendedName>
</protein>
<evidence type="ECO:0000313" key="9">
    <source>
        <dbReference type="EnsemblMetazoa" id="AFAF017318-PA"/>
    </source>
</evidence>
<comment type="function">
    <text evidence="8">Gustatory receptor which mediates acceptance or avoidance behavior, depending on its substrates.</text>
</comment>
<reference evidence="10" key="1">
    <citation type="submission" date="2014-01" db="EMBL/GenBank/DDBJ databases">
        <title>The Genome Sequence of Anopheles farauti FAR1 (V2).</title>
        <authorList>
            <consortium name="The Broad Institute Genomics Platform"/>
            <person name="Neafsey D.E."/>
            <person name="Besansky N."/>
            <person name="Howell P."/>
            <person name="Walton C."/>
            <person name="Young S.K."/>
            <person name="Zeng Q."/>
            <person name="Gargeya S."/>
            <person name="Fitzgerald M."/>
            <person name="Haas B."/>
            <person name="Abouelleil A."/>
            <person name="Allen A.W."/>
            <person name="Alvarado L."/>
            <person name="Arachchi H.M."/>
            <person name="Berlin A.M."/>
            <person name="Chapman S.B."/>
            <person name="Gainer-Dewar J."/>
            <person name="Goldberg J."/>
            <person name="Griggs A."/>
            <person name="Gujja S."/>
            <person name="Hansen M."/>
            <person name="Howarth C."/>
            <person name="Imamovic A."/>
            <person name="Ireland A."/>
            <person name="Larimer J."/>
            <person name="McCowan C."/>
            <person name="Murphy C."/>
            <person name="Pearson M."/>
            <person name="Poon T.W."/>
            <person name="Priest M."/>
            <person name="Roberts A."/>
            <person name="Saif S."/>
            <person name="Shea T."/>
            <person name="Sisk P."/>
            <person name="Sykes S."/>
            <person name="Wortman J."/>
            <person name="Nusbaum C."/>
            <person name="Birren B."/>
        </authorList>
    </citation>
    <scope>NUCLEOTIDE SEQUENCE [LARGE SCALE GENOMIC DNA]</scope>
    <source>
        <strain evidence="10">FAR1</strain>
    </source>
</reference>
<dbReference type="Pfam" id="PF08395">
    <property type="entry name" value="7tm_7"/>
    <property type="match status" value="1"/>
</dbReference>
<evidence type="ECO:0000256" key="2">
    <source>
        <dbReference type="ARBA" id="ARBA00022475"/>
    </source>
</evidence>
<keyword evidence="6 8" id="KW-0675">Receptor</keyword>
<feature type="transmembrane region" description="Helical" evidence="8">
    <location>
        <begin position="291"/>
        <end position="314"/>
    </location>
</feature>
<reference evidence="9" key="2">
    <citation type="submission" date="2020-05" db="UniProtKB">
        <authorList>
            <consortium name="EnsemblMetazoa"/>
        </authorList>
    </citation>
    <scope>IDENTIFICATION</scope>
    <source>
        <strain evidence="9">FAR1</strain>
    </source>
</reference>
<dbReference type="EnsemblMetazoa" id="AFAF017318-RA">
    <property type="protein sequence ID" value="AFAF017318-PA"/>
    <property type="gene ID" value="AFAF017318"/>
</dbReference>
<dbReference type="STRING" id="69004.A0A182QUT7"/>
<dbReference type="Proteomes" id="UP000075886">
    <property type="component" value="Unassembled WGS sequence"/>
</dbReference>